<evidence type="ECO:0008006" key="4">
    <source>
        <dbReference type="Google" id="ProtNLM"/>
    </source>
</evidence>
<dbReference type="AlphaFoldDB" id="A0A813GHY9"/>
<dbReference type="GO" id="GO:0005759">
    <property type="term" value="C:mitochondrial matrix"/>
    <property type="evidence" value="ECO:0007669"/>
    <property type="project" value="TreeGrafter"/>
</dbReference>
<protein>
    <recommendedName>
        <fullName evidence="4">Fe2OG dioxygenase domain-containing protein</fullName>
    </recommendedName>
</protein>
<dbReference type="Proteomes" id="UP000654075">
    <property type="component" value="Unassembled WGS sequence"/>
</dbReference>
<evidence type="ECO:0000313" key="2">
    <source>
        <dbReference type="EMBL" id="CAE8626601.1"/>
    </source>
</evidence>
<dbReference type="SUPFAM" id="SSF51197">
    <property type="entry name" value="Clavaminate synthase-like"/>
    <property type="match status" value="1"/>
</dbReference>
<feature type="compositionally biased region" description="Basic and acidic residues" evidence="1">
    <location>
        <begin position="171"/>
        <end position="180"/>
    </location>
</feature>
<organism evidence="2 3">
    <name type="scientific">Polarella glacialis</name>
    <name type="common">Dinoflagellate</name>
    <dbReference type="NCBI Taxonomy" id="89957"/>
    <lineage>
        <taxon>Eukaryota</taxon>
        <taxon>Sar</taxon>
        <taxon>Alveolata</taxon>
        <taxon>Dinophyceae</taxon>
        <taxon>Suessiales</taxon>
        <taxon>Suessiaceae</taxon>
        <taxon>Polarella</taxon>
    </lineage>
</organism>
<dbReference type="Gene3D" id="2.60.120.590">
    <property type="entry name" value="Alpha-ketoglutarate-dependent dioxygenase AlkB-like"/>
    <property type="match status" value="1"/>
</dbReference>
<feature type="region of interest" description="Disordered" evidence="1">
    <location>
        <begin position="156"/>
        <end position="183"/>
    </location>
</feature>
<gene>
    <name evidence="2" type="ORF">PGLA1383_LOCUS43510</name>
</gene>
<dbReference type="GO" id="GO:0006631">
    <property type="term" value="P:fatty acid metabolic process"/>
    <property type="evidence" value="ECO:0007669"/>
    <property type="project" value="TreeGrafter"/>
</dbReference>
<accession>A0A813GHY9</accession>
<proteinExistence type="predicted"/>
<dbReference type="OMA" id="IEPEWIN"/>
<dbReference type="InterPro" id="IPR032870">
    <property type="entry name" value="ALKBH7-like"/>
</dbReference>
<dbReference type="EMBL" id="CAJNNV010028995">
    <property type="protein sequence ID" value="CAE8626601.1"/>
    <property type="molecule type" value="Genomic_DNA"/>
</dbReference>
<name>A0A813GHY9_POLGL</name>
<dbReference type="GO" id="GO:0006974">
    <property type="term" value="P:DNA damage response"/>
    <property type="evidence" value="ECO:0007669"/>
    <property type="project" value="InterPro"/>
</dbReference>
<reference evidence="2" key="1">
    <citation type="submission" date="2021-02" db="EMBL/GenBank/DDBJ databases">
        <authorList>
            <person name="Dougan E. K."/>
            <person name="Rhodes N."/>
            <person name="Thang M."/>
            <person name="Chan C."/>
        </authorList>
    </citation>
    <scope>NUCLEOTIDE SEQUENCE</scope>
</reference>
<dbReference type="PANTHER" id="PTHR21052:SF0">
    <property type="entry name" value="ALPHA-KETOGLUTARATE-DEPENDENT DIOXYGENASE ALKB HOMOLOG 7, MITOCHONDRIAL"/>
    <property type="match status" value="1"/>
</dbReference>
<evidence type="ECO:0000313" key="3">
    <source>
        <dbReference type="Proteomes" id="UP000654075"/>
    </source>
</evidence>
<comment type="caution">
    <text evidence="2">The sequence shown here is derived from an EMBL/GenBank/DDBJ whole genome shotgun (WGS) entry which is preliminary data.</text>
</comment>
<evidence type="ECO:0000256" key="1">
    <source>
        <dbReference type="SAM" id="MobiDB-lite"/>
    </source>
</evidence>
<keyword evidence="3" id="KW-1185">Reference proteome</keyword>
<dbReference type="PANTHER" id="PTHR21052">
    <property type="entry name" value="SPERMATOGENESIS ASSOCIATED 11-RELATED"/>
    <property type="match status" value="1"/>
</dbReference>
<dbReference type="OrthoDB" id="412814at2759"/>
<dbReference type="InterPro" id="IPR037151">
    <property type="entry name" value="AlkB-like_sf"/>
</dbReference>
<sequence>MVSWNRLLPQVSASTVPVVAALVAGALCERQQRRLRRPVRAESTLPGEAICPADLWLDYGVRRYVPAGKGRFALLCTDAAGEATEVDGARLKDMRGQQVPNERNPGLRAEPNFVDESEGLALEAECRLLMTQYGYSFAAEAVEILRMSAEGEVCKESQEGGQRAFSQRVTGRPEERDGELGKGAPWGYGSRFQVSEVPPTLQKVIRRVQESRFEVGAVRDLTINYRTSAFFKIDPHVDPLTDGPHVAIIGLLSGAVLTFTPAEASEPRRGIEVEQSSWTDDDIDVLVRKRSLVFLTGDARYKWKHAIRGGFELDIPSLGGPRICDFWGNMANILPRQQERISIVIAFADPSEDERR</sequence>